<dbReference type="Pfam" id="PF15575">
    <property type="entry name" value="Imm49"/>
    <property type="match status" value="1"/>
</dbReference>
<evidence type="ECO:0000313" key="2">
    <source>
        <dbReference type="Proteomes" id="UP000048965"/>
    </source>
</evidence>
<evidence type="ECO:0008006" key="3">
    <source>
        <dbReference type="Google" id="ProtNLM"/>
    </source>
</evidence>
<sequence>MVSSIPRHPFPTGNAEDGLAVLQENAQELIDGLEAGTADLGDALGTTLTLAEAHCLMDPRAAIFPTWDAWVNAMQVGSALFAAATTTEEHVQCRIAHKDRTLQATGPEWYVHPGSWLSAFYLAVVCREKDRITSLCRVPLSVLRENGSRFGEYDYAWIDTLQTYWIGGQDLVPKLVTAVDATAPEAVDDPETVGKLLYPPMEMFHRFVRKDRDGFNRALANALQWHKEYWSEEERAFQISGLVALAPLAMACIAHDAGIPIEVESEYLPTVLIKRNWCGEFPT</sequence>
<comment type="caution">
    <text evidence="1">The sequence shown here is derived from an EMBL/GenBank/DDBJ whole genome shotgun (WGS) entry which is preliminary data.</text>
</comment>
<protein>
    <recommendedName>
        <fullName evidence="3">Immunity 49 family protein</fullName>
    </recommendedName>
</protein>
<organism evidence="1 2">
    <name type="scientific">Streptomyces lydicamycinicus</name>
    <dbReference type="NCBI Taxonomy" id="1546107"/>
    <lineage>
        <taxon>Bacteria</taxon>
        <taxon>Bacillati</taxon>
        <taxon>Actinomycetota</taxon>
        <taxon>Actinomycetes</taxon>
        <taxon>Kitasatosporales</taxon>
        <taxon>Streptomycetaceae</taxon>
        <taxon>Streptomyces</taxon>
    </lineage>
</organism>
<evidence type="ECO:0000313" key="1">
    <source>
        <dbReference type="EMBL" id="GAO12008.1"/>
    </source>
</evidence>
<dbReference type="RefSeq" id="WP_245698902.1">
    <property type="nucleotide sequence ID" value="NZ_BBNO01000009.1"/>
</dbReference>
<proteinExistence type="predicted"/>
<dbReference type="AlphaFoldDB" id="A0A0P4RFB2"/>
<dbReference type="Proteomes" id="UP000048965">
    <property type="component" value="Unassembled WGS sequence"/>
</dbReference>
<reference evidence="2" key="1">
    <citation type="submission" date="2014-09" db="EMBL/GenBank/DDBJ databases">
        <title>Whole genome shotgun sequence of Streptomyces sp. NBRC 110027.</title>
        <authorList>
            <person name="Komaki H."/>
            <person name="Ichikawa N."/>
            <person name="Katano-Makiyama Y."/>
            <person name="Hosoyama A."/>
            <person name="Hashimoto M."/>
            <person name="Uohara A."/>
            <person name="Kitahashi Y."/>
            <person name="Ohji S."/>
            <person name="Kimura A."/>
            <person name="Yamazoe A."/>
            <person name="Igarashi Y."/>
            <person name="Fujita N."/>
        </authorList>
    </citation>
    <scope>NUCLEOTIDE SEQUENCE [LARGE SCALE GENOMIC DNA]</scope>
    <source>
        <strain evidence="2">NBRC 110027</strain>
    </source>
</reference>
<keyword evidence="2" id="KW-1185">Reference proteome</keyword>
<dbReference type="EMBL" id="BBNO01000009">
    <property type="protein sequence ID" value="GAO12008.1"/>
    <property type="molecule type" value="Genomic_DNA"/>
</dbReference>
<name>A0A0P4RFB2_9ACTN</name>
<gene>
    <name evidence="1" type="ORF">TPA0598_09_02990</name>
</gene>
<accession>A0A0P4RFB2</accession>
<dbReference type="InterPro" id="IPR029074">
    <property type="entry name" value="Imm49"/>
</dbReference>
<reference evidence="1 2" key="2">
    <citation type="journal article" date="2015" name="Stand. Genomic Sci.">
        <title>Draft genome sequence of marine-derived Streptomyces sp. TP-A0598, a producer of anti-MRSA antibiotic lydicamycins.</title>
        <authorList>
            <person name="Komaki H."/>
            <person name="Ichikawa N."/>
            <person name="Hosoyama A."/>
            <person name="Fujita N."/>
            <person name="Igarashi Y."/>
        </authorList>
    </citation>
    <scope>NUCLEOTIDE SEQUENCE [LARGE SCALE GENOMIC DNA]</scope>
    <source>
        <strain evidence="1 2">NBRC 110027</strain>
    </source>
</reference>